<feature type="domain" description="Zn(2)-C6 fungal-type" evidence="8">
    <location>
        <begin position="28"/>
        <end position="57"/>
    </location>
</feature>
<proteinExistence type="predicted"/>
<dbReference type="GO" id="GO:0006351">
    <property type="term" value="P:DNA-templated transcription"/>
    <property type="evidence" value="ECO:0007669"/>
    <property type="project" value="InterPro"/>
</dbReference>
<dbReference type="PROSITE" id="PS50048">
    <property type="entry name" value="ZN2_CY6_FUNGAL_2"/>
    <property type="match status" value="1"/>
</dbReference>
<evidence type="ECO:0000256" key="1">
    <source>
        <dbReference type="ARBA" id="ARBA00004123"/>
    </source>
</evidence>
<evidence type="ECO:0000259" key="8">
    <source>
        <dbReference type="PROSITE" id="PS50048"/>
    </source>
</evidence>
<dbReference type="GO" id="GO:0045944">
    <property type="term" value="P:positive regulation of transcription by RNA polymerase II"/>
    <property type="evidence" value="ECO:0007669"/>
    <property type="project" value="TreeGrafter"/>
</dbReference>
<dbReference type="Pfam" id="PF00172">
    <property type="entry name" value="Zn_clus"/>
    <property type="match status" value="1"/>
</dbReference>
<comment type="subcellular location">
    <subcellularLocation>
        <location evidence="1">Nucleus</location>
    </subcellularLocation>
</comment>
<feature type="region of interest" description="Disordered" evidence="7">
    <location>
        <begin position="1"/>
        <end position="25"/>
    </location>
</feature>
<keyword evidence="10" id="KW-1185">Reference proteome</keyword>
<dbReference type="PANTHER" id="PTHR47540:SF2">
    <property type="entry name" value="ZN(II)2CYS6 TRANSCRIPTION FACTOR (EUROFUNG)"/>
    <property type="match status" value="1"/>
</dbReference>
<evidence type="ECO:0000256" key="7">
    <source>
        <dbReference type="SAM" id="MobiDB-lite"/>
    </source>
</evidence>
<evidence type="ECO:0000256" key="2">
    <source>
        <dbReference type="ARBA" id="ARBA00022723"/>
    </source>
</evidence>
<dbReference type="CDD" id="cd00067">
    <property type="entry name" value="GAL4"/>
    <property type="match status" value="1"/>
</dbReference>
<dbReference type="InterPro" id="IPR051711">
    <property type="entry name" value="Stress_Response_Reg"/>
</dbReference>
<dbReference type="SMART" id="SM00906">
    <property type="entry name" value="Fungal_trans"/>
    <property type="match status" value="1"/>
</dbReference>
<dbReference type="EMBL" id="CP044621">
    <property type="protein sequence ID" value="QRD83862.1"/>
    <property type="molecule type" value="Genomic_DNA"/>
</dbReference>
<keyword evidence="4" id="KW-0238">DNA-binding</keyword>
<dbReference type="GO" id="GO:0008270">
    <property type="term" value="F:zinc ion binding"/>
    <property type="evidence" value="ECO:0007669"/>
    <property type="project" value="InterPro"/>
</dbReference>
<dbReference type="VEuPathDB" id="FungiDB:F9C07_2284602"/>
<dbReference type="InterPro" id="IPR001138">
    <property type="entry name" value="Zn2Cys6_DnaBD"/>
</dbReference>
<dbReference type="AlphaFoldDB" id="A0A7U2QTJ5"/>
<dbReference type="Gene3D" id="4.10.240.10">
    <property type="entry name" value="Zn(2)-C6 fungal-type DNA-binding domain"/>
    <property type="match status" value="1"/>
</dbReference>
<organism evidence="9 10">
    <name type="scientific">Aspergillus flavus (strain ATCC 200026 / FGSC A1120 / IAM 13836 / NRRL 3357 / JCM 12722 / SRRC 167)</name>
    <dbReference type="NCBI Taxonomy" id="332952"/>
    <lineage>
        <taxon>Eukaryota</taxon>
        <taxon>Fungi</taxon>
        <taxon>Dikarya</taxon>
        <taxon>Ascomycota</taxon>
        <taxon>Pezizomycotina</taxon>
        <taxon>Eurotiomycetes</taxon>
        <taxon>Eurotiomycetidae</taxon>
        <taxon>Eurotiales</taxon>
        <taxon>Aspergillaceae</taxon>
        <taxon>Aspergillus</taxon>
        <taxon>Aspergillus subgen. Circumdati</taxon>
    </lineage>
</organism>
<dbReference type="CDD" id="cd12148">
    <property type="entry name" value="fungal_TF_MHR"/>
    <property type="match status" value="1"/>
</dbReference>
<dbReference type="GO" id="GO:0005634">
    <property type="term" value="C:nucleus"/>
    <property type="evidence" value="ECO:0007669"/>
    <property type="project" value="UniProtKB-SubCell"/>
</dbReference>
<dbReference type="InterPro" id="IPR007219">
    <property type="entry name" value="XnlR_reg_dom"/>
</dbReference>
<feature type="compositionally biased region" description="Basic and acidic residues" evidence="7">
    <location>
        <begin position="72"/>
        <end position="81"/>
    </location>
</feature>
<keyword evidence="6" id="KW-0539">Nucleus</keyword>
<feature type="region of interest" description="Disordered" evidence="7">
    <location>
        <begin position="63"/>
        <end position="108"/>
    </location>
</feature>
<dbReference type="Proteomes" id="UP000596276">
    <property type="component" value="Chromosome 5"/>
</dbReference>
<keyword evidence="2" id="KW-0479">Metal-binding</keyword>
<gene>
    <name evidence="9" type="ORF">F9C07_2284602</name>
</gene>
<dbReference type="PANTHER" id="PTHR47540">
    <property type="entry name" value="THIAMINE REPRESSIBLE GENES REGULATORY PROTEIN THI5"/>
    <property type="match status" value="1"/>
</dbReference>
<reference evidence="10" key="1">
    <citation type="journal article" date="2021" name="G3 (Bethesda)">
        <title>Chromosome assembled and annotated genome sequence of Aspergillus flavus NRRL 3357.</title>
        <authorList>
            <person name="Skerker J.M."/>
            <person name="Pianalto K.M."/>
            <person name="Mondo S.J."/>
            <person name="Yang K."/>
            <person name="Arkin A.P."/>
            <person name="Keller N.P."/>
            <person name="Grigoriev I.V."/>
            <person name="Louise Glass N.L."/>
        </authorList>
    </citation>
    <scope>NUCLEOTIDE SEQUENCE [LARGE SCALE GENOMIC DNA]</scope>
    <source>
        <strain evidence="10">ATCC 200026 / FGSC A1120 / IAM 13836 / NRRL 3357 / JCM 12722 / SRRC 167</strain>
    </source>
</reference>
<dbReference type="PROSITE" id="PS00463">
    <property type="entry name" value="ZN2_CY6_FUNGAL_1"/>
    <property type="match status" value="1"/>
</dbReference>
<evidence type="ECO:0000256" key="3">
    <source>
        <dbReference type="ARBA" id="ARBA00023015"/>
    </source>
</evidence>
<dbReference type="InterPro" id="IPR036864">
    <property type="entry name" value="Zn2-C6_fun-type_DNA-bd_sf"/>
</dbReference>
<evidence type="ECO:0000313" key="9">
    <source>
        <dbReference type="EMBL" id="QRD83862.1"/>
    </source>
</evidence>
<dbReference type="GO" id="GO:0043565">
    <property type="term" value="F:sequence-specific DNA binding"/>
    <property type="evidence" value="ECO:0007669"/>
    <property type="project" value="TreeGrafter"/>
</dbReference>
<evidence type="ECO:0000256" key="6">
    <source>
        <dbReference type="ARBA" id="ARBA00023242"/>
    </source>
</evidence>
<dbReference type="SMART" id="SM00066">
    <property type="entry name" value="GAL4"/>
    <property type="match status" value="1"/>
</dbReference>
<keyword evidence="3" id="KW-0805">Transcription regulation</keyword>
<evidence type="ECO:0000256" key="4">
    <source>
        <dbReference type="ARBA" id="ARBA00023125"/>
    </source>
</evidence>
<dbReference type="GO" id="GO:0000981">
    <property type="term" value="F:DNA-binding transcription factor activity, RNA polymerase II-specific"/>
    <property type="evidence" value="ECO:0007669"/>
    <property type="project" value="InterPro"/>
</dbReference>
<name>A0A7U2QTJ5_ASPFN</name>
<protein>
    <submittedName>
        <fullName evidence="9">Fungal-specific transcription factor domain-containing protein</fullName>
    </submittedName>
</protein>
<accession>A0A7U2QTJ5</accession>
<evidence type="ECO:0000313" key="10">
    <source>
        <dbReference type="Proteomes" id="UP000596276"/>
    </source>
</evidence>
<sequence>MAGGTESPRSGILPSRAQKPPKKYVTRACDECKRRKCKCDGLEPCYRCVSMGLDCAYQSSYNRVQKRKRHERSASPRERQQPVRTNGARPQGTQGQQQPEDDDKGDASTHTFLSRVYSHLKSMGHSLPRNMSRPAEEVLSEHPLKTSLIPLGRGLAEEYIDCFHSHSCATYRYIPRSQSNEFLGKLYSENESFLQDDASMAVIFLILAVGCIWYPSLHSRDIFEYKTKASRLYEAAQSRLEKTASMFPPSILVMQAHCLKCQFLLAVNIFNCAWLAVGTAVRLGQIVGFHKAKATGSNGLEEFTRRGMFWSLYTMDRYLSAALGRPMMINDDDITIPYPETTVSSSPGIDDPHEAKTVPGIVAHIKSAHPYYYIRLMRLILVSIYRLAQITTQVLRKLYGSKKHDKVARDESTSQIEAQLSKWLDETPRFLNPEKQLGQNESEVFYDVPWIFKRQQRTIRAAFYFTSMQLYRGHLLDEFLQANFHDRLSLTPAPPVQKCIHAALQMALFAADIKEDVTYNSVFWTTSYFTFCAISILTVYLTLYPEIENRAVIENVLERAIEGHRKLDNSMNKHTQRLLEDTRAIAQRAFRSSRTRPSTSGANDRTITIPSNVNASVTVEHQNTPSGSLYPQVEPREEWEDAQGVMDNIEEAPAPDLQGELADIVNGDDLDFIMNIGFDASPFNHVDPLQFFVADKPTKPGPQA</sequence>
<keyword evidence="5" id="KW-0804">Transcription</keyword>
<dbReference type="Pfam" id="PF04082">
    <property type="entry name" value="Fungal_trans"/>
    <property type="match status" value="1"/>
</dbReference>
<dbReference type="VEuPathDB" id="FungiDB:AFLA_004980"/>
<evidence type="ECO:0000256" key="5">
    <source>
        <dbReference type="ARBA" id="ARBA00023163"/>
    </source>
</evidence>
<dbReference type="SUPFAM" id="SSF57701">
    <property type="entry name" value="Zn2/Cys6 DNA-binding domain"/>
    <property type="match status" value="1"/>
</dbReference>